<dbReference type="InterPro" id="IPR002123">
    <property type="entry name" value="Plipid/glycerol_acylTrfase"/>
</dbReference>
<comment type="caution">
    <text evidence="5">The sequence shown here is derived from an EMBL/GenBank/DDBJ whole genome shotgun (WGS) entry which is preliminary data.</text>
</comment>
<dbReference type="CDD" id="cd07989">
    <property type="entry name" value="LPLAT_AGPAT-like"/>
    <property type="match status" value="1"/>
</dbReference>
<evidence type="ECO:0000313" key="5">
    <source>
        <dbReference type="EMBL" id="CAI3980684.1"/>
    </source>
</evidence>
<evidence type="ECO:0000313" key="7">
    <source>
        <dbReference type="EMBL" id="CAL4767996.1"/>
    </source>
</evidence>
<sequence>MVGFAGLFAQFAFGFLLVVSLIPAWLVCMFAKLVRLCLSPERHSALEKSVSGVLIVMMVLLWRLLFFLCAWIRLDVEYSDGSFLGMLGKPAVLVMNHTSFLDAMLAVSLAPLPRSLDVRVLVANYVFDIPLLGTVMREIGLAEVPFKGAAGEHSNMAVDKNLMDERLKSFNDHVTCGGVGAWFPEGLRNRGDPTVLQEFRAGAFSVPVRTDVEIWCCAAVGCNVSWPVKATVGGLPADIRVKVFRLAASSHALLTDVEGDERAKAIHLASLAKAAVQEGINELVAKDSGKSTQEKQS</sequence>
<dbReference type="SMART" id="SM00563">
    <property type="entry name" value="PlsC"/>
    <property type="match status" value="1"/>
</dbReference>
<dbReference type="Proteomes" id="UP001152797">
    <property type="component" value="Unassembled WGS sequence"/>
</dbReference>
<keyword evidence="2 7" id="KW-0012">Acyltransferase</keyword>
<dbReference type="AlphaFoldDB" id="A0A9P1BWC3"/>
<evidence type="ECO:0000313" key="6">
    <source>
        <dbReference type="EMBL" id="CAL1134059.1"/>
    </source>
</evidence>
<organism evidence="5">
    <name type="scientific">Cladocopium goreaui</name>
    <dbReference type="NCBI Taxonomy" id="2562237"/>
    <lineage>
        <taxon>Eukaryota</taxon>
        <taxon>Sar</taxon>
        <taxon>Alveolata</taxon>
        <taxon>Dinophyceae</taxon>
        <taxon>Suessiales</taxon>
        <taxon>Symbiodiniaceae</taxon>
        <taxon>Cladocopium</taxon>
    </lineage>
</organism>
<dbReference type="OrthoDB" id="431951at2759"/>
<accession>A0A9P1BWC3</accession>
<keyword evidence="1" id="KW-0808">Transferase</keyword>
<evidence type="ECO:0000256" key="2">
    <source>
        <dbReference type="ARBA" id="ARBA00023315"/>
    </source>
</evidence>
<keyword evidence="3" id="KW-0472">Membrane</keyword>
<dbReference type="PANTHER" id="PTHR10434">
    <property type="entry name" value="1-ACYL-SN-GLYCEROL-3-PHOSPHATE ACYLTRANSFERASE"/>
    <property type="match status" value="1"/>
</dbReference>
<reference evidence="6" key="2">
    <citation type="submission" date="2024-04" db="EMBL/GenBank/DDBJ databases">
        <authorList>
            <person name="Chen Y."/>
            <person name="Shah S."/>
            <person name="Dougan E. K."/>
            <person name="Thang M."/>
            <person name="Chan C."/>
        </authorList>
    </citation>
    <scope>NUCLEOTIDE SEQUENCE [LARGE SCALE GENOMIC DNA]</scope>
</reference>
<reference evidence="5" key="1">
    <citation type="submission" date="2022-10" db="EMBL/GenBank/DDBJ databases">
        <authorList>
            <person name="Chen Y."/>
            <person name="Dougan E. K."/>
            <person name="Chan C."/>
            <person name="Rhodes N."/>
            <person name="Thang M."/>
        </authorList>
    </citation>
    <scope>NUCLEOTIDE SEQUENCE</scope>
</reference>
<feature type="domain" description="Phospholipid/glycerol acyltransferase" evidence="4">
    <location>
        <begin position="91"/>
        <end position="222"/>
    </location>
</feature>
<dbReference type="EMBL" id="CAMXCT010000576">
    <property type="protein sequence ID" value="CAI3980684.1"/>
    <property type="molecule type" value="Genomic_DNA"/>
</dbReference>
<dbReference type="EMBL" id="CAMXCT030000576">
    <property type="protein sequence ID" value="CAL4767996.1"/>
    <property type="molecule type" value="Genomic_DNA"/>
</dbReference>
<feature type="transmembrane region" description="Helical" evidence="3">
    <location>
        <begin position="6"/>
        <end position="31"/>
    </location>
</feature>
<gene>
    <name evidence="5" type="ORF">C1SCF055_LOCUS8544</name>
</gene>
<protein>
    <submittedName>
        <fullName evidence="7">1-acyl-sn-glycerol-3-phosphate acyltransferase 1, chloroplastic</fullName>
    </submittedName>
</protein>
<proteinExistence type="predicted"/>
<keyword evidence="3" id="KW-1133">Transmembrane helix</keyword>
<evidence type="ECO:0000256" key="3">
    <source>
        <dbReference type="SAM" id="Phobius"/>
    </source>
</evidence>
<dbReference type="PANTHER" id="PTHR10434:SF11">
    <property type="entry name" value="1-ACYL-SN-GLYCEROL-3-PHOSPHATE ACYLTRANSFERASE"/>
    <property type="match status" value="1"/>
</dbReference>
<keyword evidence="8" id="KW-1185">Reference proteome</keyword>
<evidence type="ECO:0000313" key="8">
    <source>
        <dbReference type="Proteomes" id="UP001152797"/>
    </source>
</evidence>
<dbReference type="SUPFAM" id="SSF69593">
    <property type="entry name" value="Glycerol-3-phosphate (1)-acyltransferase"/>
    <property type="match status" value="1"/>
</dbReference>
<name>A0A9P1BWC3_9DINO</name>
<feature type="transmembrane region" description="Helical" evidence="3">
    <location>
        <begin position="52"/>
        <end position="74"/>
    </location>
</feature>
<dbReference type="Pfam" id="PF01553">
    <property type="entry name" value="Acyltransferase"/>
    <property type="match status" value="1"/>
</dbReference>
<dbReference type="GO" id="GO:0003841">
    <property type="term" value="F:1-acylglycerol-3-phosphate O-acyltransferase activity"/>
    <property type="evidence" value="ECO:0007669"/>
    <property type="project" value="TreeGrafter"/>
</dbReference>
<dbReference type="GO" id="GO:0006654">
    <property type="term" value="P:phosphatidic acid biosynthetic process"/>
    <property type="evidence" value="ECO:0007669"/>
    <property type="project" value="TreeGrafter"/>
</dbReference>
<dbReference type="EMBL" id="CAMXCT020000576">
    <property type="protein sequence ID" value="CAL1134059.1"/>
    <property type="molecule type" value="Genomic_DNA"/>
</dbReference>
<keyword evidence="3" id="KW-0812">Transmembrane</keyword>
<evidence type="ECO:0000259" key="4">
    <source>
        <dbReference type="SMART" id="SM00563"/>
    </source>
</evidence>
<evidence type="ECO:0000256" key="1">
    <source>
        <dbReference type="ARBA" id="ARBA00022679"/>
    </source>
</evidence>